<dbReference type="PANTHER" id="PTHR22595">
    <property type="entry name" value="CHITINASE-RELATED"/>
    <property type="match status" value="1"/>
</dbReference>
<dbReference type="Proteomes" id="UP000294498">
    <property type="component" value="Unassembled WGS sequence"/>
</dbReference>
<comment type="caution">
    <text evidence="6">The sequence shown here is derived from an EMBL/GenBank/DDBJ whole genome shotgun (WGS) entry which is preliminary data.</text>
</comment>
<dbReference type="AlphaFoldDB" id="A0A4R8DGH1"/>
<feature type="domain" description="Glycoside hydrolase family 19 catalytic" evidence="5">
    <location>
        <begin position="25"/>
        <end position="238"/>
    </location>
</feature>
<dbReference type="GO" id="GO:0016998">
    <property type="term" value="P:cell wall macromolecule catabolic process"/>
    <property type="evidence" value="ECO:0007669"/>
    <property type="project" value="InterPro"/>
</dbReference>
<evidence type="ECO:0000256" key="1">
    <source>
        <dbReference type="ARBA" id="ARBA00022821"/>
    </source>
</evidence>
<proteinExistence type="predicted"/>
<feature type="active site" description="Proton donor" evidence="3">
    <location>
        <position position="66"/>
    </location>
</feature>
<evidence type="ECO:0000259" key="5">
    <source>
        <dbReference type="Pfam" id="PF00182"/>
    </source>
</evidence>
<dbReference type="SUPFAM" id="SSF53955">
    <property type="entry name" value="Lysozyme-like"/>
    <property type="match status" value="1"/>
</dbReference>
<dbReference type="InterPro" id="IPR023346">
    <property type="entry name" value="Lysozyme-like_dom_sf"/>
</dbReference>
<dbReference type="RefSeq" id="WP_246073768.1">
    <property type="nucleotide sequence ID" value="NZ_SODV01000002.1"/>
</dbReference>
<dbReference type="Pfam" id="PF00182">
    <property type="entry name" value="Glyco_hydro_19"/>
    <property type="match status" value="1"/>
</dbReference>
<accession>A0A4R8DGH1</accession>
<evidence type="ECO:0000313" key="6">
    <source>
        <dbReference type="EMBL" id="TDW96759.1"/>
    </source>
</evidence>
<dbReference type="GO" id="GO:0050832">
    <property type="term" value="P:defense response to fungus"/>
    <property type="evidence" value="ECO:0007669"/>
    <property type="project" value="UniProtKB-ARBA"/>
</dbReference>
<dbReference type="PIRSF" id="PIRSF001060">
    <property type="entry name" value="Endochitinase"/>
    <property type="match status" value="1"/>
</dbReference>
<dbReference type="GO" id="GO:0005975">
    <property type="term" value="P:carbohydrate metabolic process"/>
    <property type="evidence" value="ECO:0007669"/>
    <property type="project" value="InterPro"/>
</dbReference>
<protein>
    <submittedName>
        <fullName evidence="6">Chitinase GH19</fullName>
    </submittedName>
</protein>
<dbReference type="PANTHER" id="PTHR22595:SF79">
    <property type="entry name" value="CHITINASE 12"/>
    <property type="match status" value="1"/>
</dbReference>
<dbReference type="InterPro" id="IPR000726">
    <property type="entry name" value="Glyco_hydro_19_cat"/>
</dbReference>
<organism evidence="6 7">
    <name type="scientific">Dinghuibacter silviterrae</name>
    <dbReference type="NCBI Taxonomy" id="1539049"/>
    <lineage>
        <taxon>Bacteria</taxon>
        <taxon>Pseudomonadati</taxon>
        <taxon>Bacteroidota</taxon>
        <taxon>Chitinophagia</taxon>
        <taxon>Chitinophagales</taxon>
        <taxon>Chitinophagaceae</taxon>
        <taxon>Dinghuibacter</taxon>
    </lineage>
</organism>
<evidence type="ECO:0000256" key="2">
    <source>
        <dbReference type="ARBA" id="ARBA00023157"/>
    </source>
</evidence>
<gene>
    <name evidence="6" type="ORF">EDB95_4595</name>
</gene>
<keyword evidence="2 4" id="KW-1015">Disulfide bond</keyword>
<dbReference type="Gene3D" id="1.10.530.10">
    <property type="match status" value="1"/>
</dbReference>
<dbReference type="EMBL" id="SODV01000002">
    <property type="protein sequence ID" value="TDW96759.1"/>
    <property type="molecule type" value="Genomic_DNA"/>
</dbReference>
<keyword evidence="1" id="KW-0611">Plant defense</keyword>
<dbReference type="CDD" id="cd00325">
    <property type="entry name" value="chitinase_GH19"/>
    <property type="match status" value="1"/>
</dbReference>
<evidence type="ECO:0000256" key="3">
    <source>
        <dbReference type="PIRSR" id="PIRSR001060-1"/>
    </source>
</evidence>
<sequence>MSWIFLLLPVLINSADWDHLFPHRNALYTFQAFQSAAARFPGFLSETDDTLRRRELAAFLANVSQETSGGWDKAPGGYCAWGLYFVSEGKGTYADTTKPAYPPAPGQAYYGRGPVQLSWNYNYGQFSQAFFGDKDVLLKDPGRMERDPELAMASAVWFWMTPQAPKPSCHQVMSGEWTPNPEDRAKGRVPGFGATVNIINGGVECGTGQDQERTLHRYQFYRYFCAYLHVSPGENVGCADQTPFGR</sequence>
<dbReference type="GO" id="GO:0006032">
    <property type="term" value="P:chitin catabolic process"/>
    <property type="evidence" value="ECO:0007669"/>
    <property type="project" value="InterPro"/>
</dbReference>
<reference evidence="6 7" key="1">
    <citation type="submission" date="2019-03" db="EMBL/GenBank/DDBJ databases">
        <title>Genomic Encyclopedia of Type Strains, Phase IV (KMG-IV): sequencing the most valuable type-strain genomes for metagenomic binning, comparative biology and taxonomic classification.</title>
        <authorList>
            <person name="Goeker M."/>
        </authorList>
    </citation>
    <scope>NUCLEOTIDE SEQUENCE [LARGE SCALE GENOMIC DNA]</scope>
    <source>
        <strain evidence="6 7">DSM 100059</strain>
    </source>
</reference>
<name>A0A4R8DGH1_9BACT</name>
<keyword evidence="7" id="KW-1185">Reference proteome</keyword>
<evidence type="ECO:0000256" key="4">
    <source>
        <dbReference type="PIRSR" id="PIRSR001060-2"/>
    </source>
</evidence>
<feature type="disulfide bond" evidence="4">
    <location>
        <begin position="205"/>
        <end position="238"/>
    </location>
</feature>
<dbReference type="InterPro" id="IPR016283">
    <property type="entry name" value="Glyco_hydro_19"/>
</dbReference>
<dbReference type="Gene3D" id="3.30.20.10">
    <property type="entry name" value="Endochitinase, domain 2"/>
    <property type="match status" value="1"/>
</dbReference>
<dbReference type="GO" id="GO:0004568">
    <property type="term" value="F:chitinase activity"/>
    <property type="evidence" value="ECO:0007669"/>
    <property type="project" value="InterPro"/>
</dbReference>
<evidence type="ECO:0000313" key="7">
    <source>
        <dbReference type="Proteomes" id="UP000294498"/>
    </source>
</evidence>